<evidence type="ECO:0000256" key="1">
    <source>
        <dbReference type="ARBA" id="ARBA00004141"/>
    </source>
</evidence>
<protein>
    <recommendedName>
        <fullName evidence="7">Rhodopsin domain-containing protein</fullName>
    </recommendedName>
</protein>
<accession>A0AAN8NU68</accession>
<evidence type="ECO:0000313" key="8">
    <source>
        <dbReference type="EMBL" id="KAK6343043.1"/>
    </source>
</evidence>
<evidence type="ECO:0000256" key="2">
    <source>
        <dbReference type="ARBA" id="ARBA00022692"/>
    </source>
</evidence>
<feature type="transmembrane region" description="Helical" evidence="6">
    <location>
        <begin position="24"/>
        <end position="42"/>
    </location>
</feature>
<organism evidence="8 9">
    <name type="scientific">Orbilia javanica</name>
    <dbReference type="NCBI Taxonomy" id="47235"/>
    <lineage>
        <taxon>Eukaryota</taxon>
        <taxon>Fungi</taxon>
        <taxon>Dikarya</taxon>
        <taxon>Ascomycota</taxon>
        <taxon>Pezizomycotina</taxon>
        <taxon>Orbiliomycetes</taxon>
        <taxon>Orbiliales</taxon>
        <taxon>Orbiliaceae</taxon>
        <taxon>Orbilia</taxon>
    </lineage>
</organism>
<keyword evidence="3 6" id="KW-1133">Transmembrane helix</keyword>
<dbReference type="InterPro" id="IPR052337">
    <property type="entry name" value="SAT4-like"/>
</dbReference>
<feature type="transmembrane region" description="Helical" evidence="6">
    <location>
        <begin position="141"/>
        <end position="165"/>
    </location>
</feature>
<comment type="caution">
    <text evidence="8">The sequence shown here is derived from an EMBL/GenBank/DDBJ whole genome shotgun (WGS) entry which is preliminary data.</text>
</comment>
<reference evidence="8 9" key="1">
    <citation type="submission" date="2019-10" db="EMBL/GenBank/DDBJ databases">
        <authorList>
            <person name="Palmer J.M."/>
        </authorList>
    </citation>
    <scope>NUCLEOTIDE SEQUENCE [LARGE SCALE GENOMIC DNA]</scope>
    <source>
        <strain evidence="8 9">TWF718</strain>
    </source>
</reference>
<feature type="transmembrane region" description="Helical" evidence="6">
    <location>
        <begin position="193"/>
        <end position="213"/>
    </location>
</feature>
<evidence type="ECO:0000313" key="9">
    <source>
        <dbReference type="Proteomes" id="UP001313282"/>
    </source>
</evidence>
<feature type="domain" description="Rhodopsin" evidence="7">
    <location>
        <begin position="37"/>
        <end position="291"/>
    </location>
</feature>
<dbReference type="Proteomes" id="UP001313282">
    <property type="component" value="Unassembled WGS sequence"/>
</dbReference>
<keyword evidence="9" id="KW-1185">Reference proteome</keyword>
<evidence type="ECO:0000256" key="5">
    <source>
        <dbReference type="ARBA" id="ARBA00038359"/>
    </source>
</evidence>
<sequence length="386" mass="43598">MTKTFSAQAIAANRQNITLEPEVAVWWSIAITVAIGRYILRARRKGFRFDAEDWLMLLALLMLTLTLSLMNISRYGFDNLPGASQDISFGLDLDPRDTKLWKTYGIIAWVGEICNLTTQYLVKGCLLLVYHSLTRNRKTNVVNKVVAGTVAIGYFLIIILLLAAWCHPIEAYWTPSLMSQGHRACYTFIPHHITVLVVNTVTDLLVLAVPIPMIWKVKVSHLRRFFIIAIFGIGIFSIIACICARSALLVWQDHNNTQMQANLNRNYVVWMAREVSSAVIVGNLYYYVPLIKMVENWVSRLRSKRASYRQPELESPDIKQTPPPLDGGVEFPSETLEIEQALDAGSQSTEPCDAELTRQNNHDAPVPVTVQPIDSQQIYRALGEHV</sequence>
<gene>
    <name evidence="8" type="ORF">TWF718_008420</name>
</gene>
<keyword evidence="4 6" id="KW-0472">Membrane</keyword>
<comment type="similarity">
    <text evidence="5">Belongs to the SAT4 family.</text>
</comment>
<feature type="transmembrane region" description="Helical" evidence="6">
    <location>
        <begin position="54"/>
        <end position="72"/>
    </location>
</feature>
<dbReference type="PANTHER" id="PTHR33048">
    <property type="entry name" value="PTH11-LIKE INTEGRAL MEMBRANE PROTEIN (AFU_ORTHOLOGUE AFUA_5G11245)"/>
    <property type="match status" value="1"/>
</dbReference>
<keyword evidence="2 6" id="KW-0812">Transmembrane</keyword>
<dbReference type="InterPro" id="IPR049326">
    <property type="entry name" value="Rhodopsin_dom_fungi"/>
</dbReference>
<dbReference type="AlphaFoldDB" id="A0AAN8NU68"/>
<dbReference type="GO" id="GO:0016020">
    <property type="term" value="C:membrane"/>
    <property type="evidence" value="ECO:0007669"/>
    <property type="project" value="UniProtKB-SubCell"/>
</dbReference>
<evidence type="ECO:0000259" key="7">
    <source>
        <dbReference type="Pfam" id="PF20684"/>
    </source>
</evidence>
<evidence type="ECO:0000256" key="3">
    <source>
        <dbReference type="ARBA" id="ARBA00022989"/>
    </source>
</evidence>
<dbReference type="EMBL" id="JAVHNR010000005">
    <property type="protein sequence ID" value="KAK6343043.1"/>
    <property type="molecule type" value="Genomic_DNA"/>
</dbReference>
<evidence type="ECO:0000256" key="4">
    <source>
        <dbReference type="ARBA" id="ARBA00023136"/>
    </source>
</evidence>
<proteinExistence type="inferred from homology"/>
<dbReference type="PANTHER" id="PTHR33048:SF110">
    <property type="entry name" value="UBID FAMILY DECARBOXYLASE"/>
    <property type="match status" value="1"/>
</dbReference>
<feature type="transmembrane region" description="Helical" evidence="6">
    <location>
        <begin position="225"/>
        <end position="247"/>
    </location>
</feature>
<feature type="transmembrane region" description="Helical" evidence="6">
    <location>
        <begin position="267"/>
        <end position="288"/>
    </location>
</feature>
<comment type="subcellular location">
    <subcellularLocation>
        <location evidence="1">Membrane</location>
        <topology evidence="1">Multi-pass membrane protein</topology>
    </subcellularLocation>
</comment>
<dbReference type="Pfam" id="PF20684">
    <property type="entry name" value="Fung_rhodopsin"/>
    <property type="match status" value="1"/>
</dbReference>
<name>A0AAN8NU68_9PEZI</name>
<evidence type="ECO:0000256" key="6">
    <source>
        <dbReference type="SAM" id="Phobius"/>
    </source>
</evidence>